<evidence type="ECO:0000313" key="12">
    <source>
        <dbReference type="Proteomes" id="UP000288947"/>
    </source>
</evidence>
<feature type="binding site" evidence="8">
    <location>
        <position position="129"/>
    </location>
    <ligand>
        <name>Mg(2+)</name>
        <dbReference type="ChEBI" id="CHEBI:18420"/>
    </ligand>
</feature>
<dbReference type="PANTHER" id="PTHR11207:SF0">
    <property type="entry name" value="RIBONUCLEASE 3"/>
    <property type="match status" value="1"/>
</dbReference>
<proteinExistence type="inferred from homology"/>
<dbReference type="InterPro" id="IPR036389">
    <property type="entry name" value="RNase_III_sf"/>
</dbReference>
<evidence type="ECO:0000256" key="6">
    <source>
        <dbReference type="ARBA" id="ARBA00022801"/>
    </source>
</evidence>
<accession>A0ABX5QRJ9</accession>
<dbReference type="HAMAP" id="MF_00104">
    <property type="entry name" value="RNase_III"/>
    <property type="match status" value="1"/>
</dbReference>
<dbReference type="EMBL" id="CP026721">
    <property type="protein sequence ID" value="QAV33034.1"/>
    <property type="molecule type" value="Genomic_DNA"/>
</dbReference>
<comment type="similarity">
    <text evidence="2">Belongs to the ribonuclease III family.</text>
</comment>
<keyword evidence="3 8" id="KW-0507">mRNA processing</keyword>
<evidence type="ECO:0000313" key="11">
    <source>
        <dbReference type="EMBL" id="QAV33034.1"/>
    </source>
</evidence>
<feature type="binding site" evidence="8">
    <location>
        <position position="132"/>
    </location>
    <ligand>
        <name>Mg(2+)</name>
        <dbReference type="ChEBI" id="CHEBI:18420"/>
    </ligand>
</feature>
<evidence type="ECO:0000256" key="5">
    <source>
        <dbReference type="ARBA" id="ARBA00022759"/>
    </source>
</evidence>
<evidence type="ECO:0000259" key="9">
    <source>
        <dbReference type="PROSITE" id="PS50137"/>
    </source>
</evidence>
<dbReference type="PANTHER" id="PTHR11207">
    <property type="entry name" value="RIBONUCLEASE III"/>
    <property type="match status" value="1"/>
</dbReference>
<evidence type="ECO:0000256" key="1">
    <source>
        <dbReference type="ARBA" id="ARBA00000109"/>
    </source>
</evidence>
<name>A0ABX5QRJ9_9BACT</name>
<keyword evidence="8" id="KW-0963">Cytoplasm</keyword>
<comment type="cofactor">
    <cofactor evidence="8">
        <name>Mg(2+)</name>
        <dbReference type="ChEBI" id="CHEBI:18420"/>
    </cofactor>
</comment>
<keyword evidence="4 8" id="KW-0540">Nuclease</keyword>
<evidence type="ECO:0000259" key="10">
    <source>
        <dbReference type="PROSITE" id="PS50142"/>
    </source>
</evidence>
<dbReference type="Gene3D" id="3.30.160.20">
    <property type="match status" value="1"/>
</dbReference>
<protein>
    <recommendedName>
        <fullName evidence="8">Ribonuclease 3</fullName>
        <ecNumber evidence="8">3.1.26.3</ecNumber>
    </recommendedName>
    <alternativeName>
        <fullName evidence="8">Ribonuclease III</fullName>
        <shortName evidence="8">RNase III</shortName>
    </alternativeName>
</protein>
<dbReference type="PROSITE" id="PS50142">
    <property type="entry name" value="RNASE_3_2"/>
    <property type="match status" value="1"/>
</dbReference>
<dbReference type="PROSITE" id="PS00517">
    <property type="entry name" value="RNASE_3_1"/>
    <property type="match status" value="1"/>
</dbReference>
<dbReference type="InterPro" id="IPR000999">
    <property type="entry name" value="RNase_III_dom"/>
</dbReference>
<dbReference type="CDD" id="cd00593">
    <property type="entry name" value="RIBOc"/>
    <property type="match status" value="1"/>
</dbReference>
<dbReference type="PROSITE" id="PS50137">
    <property type="entry name" value="DS_RBD"/>
    <property type="match status" value="1"/>
</dbReference>
<dbReference type="SMART" id="SM00358">
    <property type="entry name" value="DSRM"/>
    <property type="match status" value="1"/>
</dbReference>
<evidence type="ECO:0000256" key="8">
    <source>
        <dbReference type="HAMAP-Rule" id="MF_00104"/>
    </source>
</evidence>
<feature type="active site" evidence="8">
    <location>
        <position position="132"/>
    </location>
</feature>
<comment type="catalytic activity">
    <reaction evidence="1 8">
        <text>Endonucleolytic cleavage to 5'-phosphomonoester.</text>
        <dbReference type="EC" id="3.1.26.3"/>
    </reaction>
</comment>
<keyword evidence="8" id="KW-0819">tRNA processing</keyword>
<organism evidence="11 12">
    <name type="scientific">Fervidobacterium changbaicum</name>
    <dbReference type="NCBI Taxonomy" id="310769"/>
    <lineage>
        <taxon>Bacteria</taxon>
        <taxon>Thermotogati</taxon>
        <taxon>Thermotogota</taxon>
        <taxon>Thermotogae</taxon>
        <taxon>Thermotogales</taxon>
        <taxon>Fervidobacteriaceae</taxon>
        <taxon>Fervidobacterium</taxon>
    </lineage>
</organism>
<comment type="subcellular location">
    <subcellularLocation>
        <location evidence="8">Cytoplasm</location>
    </subcellularLocation>
</comment>
<dbReference type="Proteomes" id="UP000288947">
    <property type="component" value="Chromosome"/>
</dbReference>
<dbReference type="Pfam" id="PF00035">
    <property type="entry name" value="dsrm"/>
    <property type="match status" value="1"/>
</dbReference>
<keyword evidence="8" id="KW-0698">rRNA processing</keyword>
<feature type="active site" evidence="8">
    <location>
        <position position="60"/>
    </location>
</feature>
<dbReference type="Gene3D" id="1.10.1520.10">
    <property type="entry name" value="Ribonuclease III domain"/>
    <property type="match status" value="1"/>
</dbReference>
<comment type="subunit">
    <text evidence="8">Homodimer.</text>
</comment>
<keyword evidence="5 8" id="KW-0255">Endonuclease</keyword>
<dbReference type="EC" id="3.1.26.3" evidence="8"/>
<dbReference type="CDD" id="cd10845">
    <property type="entry name" value="DSRM_RNAse_III_family"/>
    <property type="match status" value="1"/>
</dbReference>
<feature type="domain" description="DRBM" evidence="9">
    <location>
        <begin position="170"/>
        <end position="236"/>
    </location>
</feature>
<keyword evidence="8" id="KW-0460">Magnesium</keyword>
<reference evidence="11 12" key="1">
    <citation type="submission" date="2018-01" db="EMBL/GenBank/DDBJ databases">
        <title>The whole genome sequencing and assembly of Fervidobacterium changbaicum CBS-1 strain.</title>
        <authorList>
            <person name="Kim J.-Y."/>
            <person name="Park M.-K."/>
            <person name="Yi H."/>
            <person name="Bahn Y.-S."/>
            <person name="Kim J.F."/>
            <person name="Lee D.-W."/>
        </authorList>
    </citation>
    <scope>NUCLEOTIDE SEQUENCE [LARGE SCALE GENOMIC DNA]</scope>
    <source>
        <strain evidence="11 12">CBS-1</strain>
    </source>
</reference>
<dbReference type="NCBIfam" id="TIGR02191">
    <property type="entry name" value="RNaseIII"/>
    <property type="match status" value="1"/>
</dbReference>
<gene>
    <name evidence="8 11" type="primary">rnc</name>
    <name evidence="11" type="ORF">CBS1_04330</name>
</gene>
<dbReference type="Pfam" id="PF14622">
    <property type="entry name" value="Ribonucleas_3_3"/>
    <property type="match status" value="1"/>
</dbReference>
<dbReference type="InterPro" id="IPR014720">
    <property type="entry name" value="dsRBD_dom"/>
</dbReference>
<evidence type="ECO:0000256" key="4">
    <source>
        <dbReference type="ARBA" id="ARBA00022722"/>
    </source>
</evidence>
<dbReference type="SMART" id="SM00535">
    <property type="entry name" value="RIBOc"/>
    <property type="match status" value="1"/>
</dbReference>
<dbReference type="SUPFAM" id="SSF54768">
    <property type="entry name" value="dsRNA-binding domain-like"/>
    <property type="match status" value="1"/>
</dbReference>
<keyword evidence="8" id="KW-0479">Metal-binding</keyword>
<comment type="function">
    <text evidence="8">Digests double-stranded RNA. Involved in the processing of primary rRNA transcript to yield the immediate precursors to the large and small rRNAs (23S and 16S). Processes some mRNAs, and tRNAs when they are encoded in the rRNA operon. Processes pre-crRNA and tracrRNA of type II CRISPR loci if present in the organism.</text>
</comment>
<keyword evidence="8" id="KW-0699">rRNA-binding</keyword>
<dbReference type="InterPro" id="IPR011907">
    <property type="entry name" value="RNase_III"/>
</dbReference>
<keyword evidence="12" id="KW-1185">Reference proteome</keyword>
<sequence length="245" mass="27701">MDDIRERERRILGELQEKLGYHFKDPMLLFNALCHSSYAYEVNQLGRNIKNNERLEFLGDAVVELVVCDILYNKYPEATEGEMAKTKGAVASEEVLTEIASQYELGKYIFLGKGEEKTGGRTRSSIVADTFEAVCAAIYLDAGLAKVKEIFGGKFEKAIEVFLTGQRIFDYKTALQEITQEKYRELPEYRTVKQDENGRFVVDLYLQGQRVSTGTGASKKDAEKDAAKKAYEILTSNQEDKKNGD</sequence>
<feature type="binding site" evidence="8">
    <location>
        <position position="56"/>
    </location>
    <ligand>
        <name>Mg(2+)</name>
        <dbReference type="ChEBI" id="CHEBI:18420"/>
    </ligand>
</feature>
<keyword evidence="6 8" id="KW-0378">Hydrolase</keyword>
<evidence type="ECO:0000256" key="3">
    <source>
        <dbReference type="ARBA" id="ARBA00022664"/>
    </source>
</evidence>
<feature type="domain" description="RNase III" evidence="10">
    <location>
        <begin position="12"/>
        <end position="143"/>
    </location>
</feature>
<evidence type="ECO:0000256" key="2">
    <source>
        <dbReference type="ARBA" id="ARBA00010183"/>
    </source>
</evidence>
<keyword evidence="7 8" id="KW-0694">RNA-binding</keyword>
<evidence type="ECO:0000256" key="7">
    <source>
        <dbReference type="ARBA" id="ARBA00022884"/>
    </source>
</evidence>
<dbReference type="SUPFAM" id="SSF69065">
    <property type="entry name" value="RNase III domain-like"/>
    <property type="match status" value="1"/>
</dbReference>